<dbReference type="GO" id="GO:0000723">
    <property type="term" value="P:telomere maintenance"/>
    <property type="evidence" value="ECO:0007669"/>
    <property type="project" value="InterPro"/>
</dbReference>
<dbReference type="Proteomes" id="UP000298327">
    <property type="component" value="Unassembled WGS sequence"/>
</dbReference>
<feature type="domain" description="DNA helicase Pif1-like DEAD-box helicase" evidence="3">
    <location>
        <begin position="1468"/>
        <end position="1684"/>
    </location>
</feature>
<dbReference type="GO" id="GO:0006281">
    <property type="term" value="P:DNA repair"/>
    <property type="evidence" value="ECO:0007669"/>
    <property type="project" value="UniProtKB-KW"/>
</dbReference>
<dbReference type="EMBL" id="SEOQ01000500">
    <property type="protein sequence ID" value="TFY61610.1"/>
    <property type="molecule type" value="Genomic_DNA"/>
</dbReference>
<evidence type="ECO:0000256" key="1">
    <source>
        <dbReference type="RuleBase" id="RU363044"/>
    </source>
</evidence>
<dbReference type="PANTHER" id="PTHR47642">
    <property type="entry name" value="ATP-DEPENDENT DNA HELICASE"/>
    <property type="match status" value="1"/>
</dbReference>
<dbReference type="GO" id="GO:0005524">
    <property type="term" value="F:ATP binding"/>
    <property type="evidence" value="ECO:0007669"/>
    <property type="project" value="UniProtKB-KW"/>
</dbReference>
<dbReference type="InterPro" id="IPR051055">
    <property type="entry name" value="PIF1_helicase"/>
</dbReference>
<dbReference type="GO" id="GO:0043139">
    <property type="term" value="F:5'-3' DNA helicase activity"/>
    <property type="evidence" value="ECO:0007669"/>
    <property type="project" value="UniProtKB-EC"/>
</dbReference>
<feature type="compositionally biased region" description="Basic residues" evidence="2">
    <location>
        <begin position="1188"/>
        <end position="1197"/>
    </location>
</feature>
<comment type="cofactor">
    <cofactor evidence="1">
        <name>Mg(2+)</name>
        <dbReference type="ChEBI" id="CHEBI:18420"/>
    </cofactor>
</comment>
<comment type="similarity">
    <text evidence="1">Belongs to the helicase family.</text>
</comment>
<protein>
    <recommendedName>
        <fullName evidence="1">ATP-dependent DNA helicase</fullName>
        <ecNumber evidence="1">5.6.2.3</ecNumber>
    </recommendedName>
</protein>
<dbReference type="OrthoDB" id="432234at2759"/>
<feature type="compositionally biased region" description="Polar residues" evidence="2">
    <location>
        <begin position="778"/>
        <end position="791"/>
    </location>
</feature>
<feature type="compositionally biased region" description="Polar residues" evidence="2">
    <location>
        <begin position="1413"/>
        <end position="1422"/>
    </location>
</feature>
<sequence>MAPVQSKIAAPQASASRSGSSRSTSRKSGNTSKTTSATKQCKSRGGSNADSCRRVTRSQKGEQKGNNSDKSVASSEENPSGSQGPRRQVPEVVIVRSQSTGKRDRSPQPESNKKRARVDASSSEPTALPKEEAEVEELNEDLDDDQETVSIALDEGQPPSPHSMGTVSDIEEDALEQRLQESDIEEDALEQRLQESDIEEDALEQRLQESDIEEDALEQRLQESDIEEDALEQRLQESDVDSNGNINDCTVDDVAMDDLNIKSRFFSKDELLSVIPDLKIFYDSGDKPNILKTQYEDMAKRVIVSKEKIGSQRRGSDKIKPKPIFKSAKEVHVKQQKTSHVAKGKAKVAGKPPGLSQAQVSFQGPSSPADHLFDDSDPSALLSDSSSPFVSNNTVLKIYNDYRKRGENVPTDIQNLYVKMMQSDTTLPLEDESKLAERLKGTSSSFVGLLKGCPVTDACEKDPLLELTYRADLPKLSVYALSVITPVRYAPFSVVNNHKYFGRVRIDRLRDIVTFRSIPNANIFNSSRCNPGLFQSKRARQFQNSHLLTTKADPQNPAAFVTFVICNNSQLQEISYFDDGKCSTSMKAVPLDCEGQRMFSLFSQHLNKTDKEDLGLFTDRNGNITFSTARSASKTDSTRANIDDMEDDFYTNSSTSSSNGAVGSTKKAVPGVDYRVHWGPEKVPVRNSTRHFQEGTDGYTTVGNVDVSRVLVEGNLTISSNLVLQKRSLRSPLSINPNLIPAEFQLFEEQGRLTLHLHLMLWIKGSLTPKEIPHQGEYINSNSSDMANTISTDEPDDETHPDPTLTLPTGPPPDCSAHRTPKEDCVDCTALQQWCSEYEAITNELIFRCNRHTCHPGCRSSQYPDCKSRFPRDVYSETTVDPENQCLLLKHKEENLNTFTAALTYLLRCNTDVTSLTSGTAINAITRYVTNYITKSPLKTHTMFEVIKGVFDRNQEYLEGDATMIEKARKLMIQVVNALTVKQEIGAPFASLYLLGNPDHYTNHLFKTFFWLSFVNEARSVWPDQETNINKYRKKEDTKIGVTRIKGNIVGISPIEDYTLRPKEYSDMSLYDWIRLVEKYKIPKPNNKRDANKKTSQPSNLMDVDMDICTGTRSNKKDKDGDIEMHDLTQTTLVNDTNDEDDCTSDDSTIVAGDENDTDYEDETEFDGSEDEDDSYNADDSDDDGPRQQKKLKKKPKFLQEHPQHETHSIRICSENKAKIPNLIGQLPRPDKGNKEDYCLTMLTLFKPWRSGFDLKTTEQTWEDSFQLYTFSKRQQEIMKFANIPHECYDAHHDYKAQRVKAGRDKGLSYIKGQFWNDMEKENLQEEEIYKQGVAENISEAFDLDNMTRATIRHATQMAEIEGLARSTGWLAPSQSNEYANPAWTTGDEKSAKTWKGLLANKRAEILAKKQEGLSNINSSGKNPEEYEGEDPPNDVREIRKSYLTAKFHSKKKEEDNLINSFVKKFTLNAEQERAFRIIANHSVAEVKDQLQMHIGGMGGTGKSQVIKALIAFFEARGKSYAFLIMAPTGAAASLISGSTYHSILGFRSNGSGQKGGSAVLENQGTLQNIREKIQHVEYVFLDEISMVDCKSLYNISSQMNLAMQVDDAAFAGKNMIFAGDFGQLKPMSTSGPPLYEGEVRSILHTTNSVQIQKQTIGKALWHQVTVVVILRQNMRQKTQTPDDAKFRTLLENCRMKSCTQDDIKLMHSRIPNNEKSNIDISHPDVRYCSIITPLNVHRDRVNEMGCIKFAKDTGQTLQEFYAVDYLRAPQSGQPKKKKQTDPARKSDLLQQEEANKLLNIRPALTGNIPGVLKLCYGLPVMIKKNEAVEANVTNGAEGKITGFQSHYISETKRVLDIVFVKLINPPSPIQIEGLQLNEVPVSMQPNDITATMPNGSSIFLTRQQVPILPNFGMTDFGCQGRTRDVNVMDLKTCRDHQSVYTCLSRASTYKGTVIMRMCDIGKITGGISGWQRQEFRELELLDHVTKLRFNGELKEDVGGNTRASVINSFKKVYKDYCPSHVPDILKWSAEDSLVPQEDDDEFVWQKAGANHKPQKATEKRKRKDDVDIIIPKNDIISDAKPPPKKRQRTQSNLDDKVRGITWNADTWSCFDTRLLCTSGA</sequence>
<keyword evidence="1" id="KW-0234">DNA repair</keyword>
<evidence type="ECO:0000256" key="2">
    <source>
        <dbReference type="SAM" id="MobiDB-lite"/>
    </source>
</evidence>
<dbReference type="GO" id="GO:0006310">
    <property type="term" value="P:DNA recombination"/>
    <property type="evidence" value="ECO:0007669"/>
    <property type="project" value="UniProtKB-KW"/>
</dbReference>
<feature type="region of interest" description="Disordered" evidence="2">
    <location>
        <begin position="335"/>
        <end position="377"/>
    </location>
</feature>
<gene>
    <name evidence="4" type="ORF">EVG20_g6989</name>
</gene>
<dbReference type="Gene3D" id="3.40.50.300">
    <property type="entry name" value="P-loop containing nucleotide triphosphate hydrolases"/>
    <property type="match status" value="1"/>
</dbReference>
<dbReference type="SUPFAM" id="SSF52540">
    <property type="entry name" value="P-loop containing nucleoside triphosphate hydrolases"/>
    <property type="match status" value="2"/>
</dbReference>
<feature type="compositionally biased region" description="Low complexity" evidence="2">
    <location>
        <begin position="13"/>
        <end position="36"/>
    </location>
</feature>
<reference evidence="4 5" key="1">
    <citation type="submission" date="2019-02" db="EMBL/GenBank/DDBJ databases">
        <title>Genome sequencing of the rare red list fungi Dentipellis fragilis.</title>
        <authorList>
            <person name="Buettner E."/>
            <person name="Kellner H."/>
        </authorList>
    </citation>
    <scope>NUCLEOTIDE SEQUENCE [LARGE SCALE GENOMIC DNA]</scope>
    <source>
        <strain evidence="4 5">DSM 105465</strain>
    </source>
</reference>
<keyword evidence="1" id="KW-0547">Nucleotide-binding</keyword>
<dbReference type="STRING" id="205917.A0A4Y9YI02"/>
<keyword evidence="1" id="KW-0347">Helicase</keyword>
<feature type="region of interest" description="Disordered" evidence="2">
    <location>
        <begin position="1411"/>
        <end position="1435"/>
    </location>
</feature>
<feature type="compositionally biased region" description="Basic residues" evidence="2">
    <location>
        <begin position="335"/>
        <end position="348"/>
    </location>
</feature>
<evidence type="ECO:0000259" key="3">
    <source>
        <dbReference type="Pfam" id="PF05970"/>
    </source>
</evidence>
<feature type="compositionally biased region" description="Polar residues" evidence="2">
    <location>
        <begin position="64"/>
        <end position="85"/>
    </location>
</feature>
<evidence type="ECO:0000313" key="5">
    <source>
        <dbReference type="Proteomes" id="UP000298327"/>
    </source>
</evidence>
<feature type="compositionally biased region" description="Acidic residues" evidence="2">
    <location>
        <begin position="133"/>
        <end position="147"/>
    </location>
</feature>
<accession>A0A4Y9YI02</accession>
<dbReference type="InterPro" id="IPR010285">
    <property type="entry name" value="DNA_helicase_pif1-like_DEAD"/>
</dbReference>
<keyword evidence="1" id="KW-0067">ATP-binding</keyword>
<comment type="caution">
    <text evidence="4">The sequence shown here is derived from an EMBL/GenBank/DDBJ whole genome shotgun (WGS) entry which is preliminary data.</text>
</comment>
<evidence type="ECO:0000313" key="4">
    <source>
        <dbReference type="EMBL" id="TFY61610.1"/>
    </source>
</evidence>
<feature type="compositionally biased region" description="Polar residues" evidence="2">
    <location>
        <begin position="356"/>
        <end position="366"/>
    </location>
</feature>
<feature type="region of interest" description="Disordered" evidence="2">
    <location>
        <begin position="1084"/>
        <end position="1209"/>
    </location>
</feature>
<keyword evidence="1" id="KW-0227">DNA damage</keyword>
<name>A0A4Y9YI02_9AGAM</name>
<dbReference type="EC" id="5.6.2.3" evidence="1"/>
<comment type="catalytic activity">
    <reaction evidence="1">
        <text>ATP + H2O = ADP + phosphate + H(+)</text>
        <dbReference type="Rhea" id="RHEA:13065"/>
        <dbReference type="ChEBI" id="CHEBI:15377"/>
        <dbReference type="ChEBI" id="CHEBI:15378"/>
        <dbReference type="ChEBI" id="CHEBI:30616"/>
        <dbReference type="ChEBI" id="CHEBI:43474"/>
        <dbReference type="ChEBI" id="CHEBI:456216"/>
        <dbReference type="EC" id="5.6.2.3"/>
    </reaction>
</comment>
<keyword evidence="1" id="KW-0378">Hydrolase</keyword>
<feature type="compositionally biased region" description="Basic and acidic residues" evidence="2">
    <location>
        <begin position="1198"/>
        <end position="1209"/>
    </location>
</feature>
<dbReference type="InterPro" id="IPR027417">
    <property type="entry name" value="P-loop_NTPase"/>
</dbReference>
<feature type="compositionally biased region" description="Polar residues" evidence="2">
    <location>
        <begin position="37"/>
        <end position="50"/>
    </location>
</feature>
<proteinExistence type="inferred from homology"/>
<keyword evidence="5" id="KW-1185">Reference proteome</keyword>
<feature type="compositionally biased region" description="Basic and acidic residues" evidence="2">
    <location>
        <begin position="1084"/>
        <end position="1093"/>
    </location>
</feature>
<feature type="compositionally biased region" description="Basic and acidic residues" evidence="2">
    <location>
        <begin position="1115"/>
        <end position="1127"/>
    </location>
</feature>
<feature type="compositionally biased region" description="Basic and acidic residues" evidence="2">
    <location>
        <begin position="101"/>
        <end position="113"/>
    </location>
</feature>
<feature type="region of interest" description="Disordered" evidence="2">
    <location>
        <begin position="2073"/>
        <end position="2093"/>
    </location>
</feature>
<feature type="region of interest" description="Disordered" evidence="2">
    <location>
        <begin position="1"/>
        <end position="199"/>
    </location>
</feature>
<feature type="region of interest" description="Disordered" evidence="2">
    <location>
        <begin position="774"/>
        <end position="818"/>
    </location>
</feature>
<dbReference type="GO" id="GO:0016887">
    <property type="term" value="F:ATP hydrolysis activity"/>
    <property type="evidence" value="ECO:0007669"/>
    <property type="project" value="RHEA"/>
</dbReference>
<feature type="compositionally biased region" description="Acidic residues" evidence="2">
    <location>
        <begin position="1154"/>
        <end position="1183"/>
    </location>
</feature>
<organism evidence="4 5">
    <name type="scientific">Dentipellis fragilis</name>
    <dbReference type="NCBI Taxonomy" id="205917"/>
    <lineage>
        <taxon>Eukaryota</taxon>
        <taxon>Fungi</taxon>
        <taxon>Dikarya</taxon>
        <taxon>Basidiomycota</taxon>
        <taxon>Agaricomycotina</taxon>
        <taxon>Agaricomycetes</taxon>
        <taxon>Russulales</taxon>
        <taxon>Hericiaceae</taxon>
        <taxon>Dentipellis</taxon>
    </lineage>
</organism>
<keyword evidence="1" id="KW-0233">DNA recombination</keyword>
<dbReference type="Pfam" id="PF05970">
    <property type="entry name" value="PIF1"/>
    <property type="match status" value="1"/>
</dbReference>